<keyword evidence="3" id="KW-1185">Reference proteome</keyword>
<comment type="caution">
    <text evidence="2">The sequence shown here is derived from an EMBL/GenBank/DDBJ whole genome shotgun (WGS) entry which is preliminary data.</text>
</comment>
<name>A0A7X6M035_9NOCA</name>
<dbReference type="SUPFAM" id="SSF53474">
    <property type="entry name" value="alpha/beta-Hydrolases"/>
    <property type="match status" value="1"/>
</dbReference>
<evidence type="ECO:0000313" key="2">
    <source>
        <dbReference type="EMBL" id="NKY87825.1"/>
    </source>
</evidence>
<reference evidence="2 3" key="1">
    <citation type="submission" date="2020-04" db="EMBL/GenBank/DDBJ databases">
        <title>MicrobeNet Type strains.</title>
        <authorList>
            <person name="Nicholson A.C."/>
        </authorList>
    </citation>
    <scope>NUCLEOTIDE SEQUENCE [LARGE SCALE GENOMIC DNA]</scope>
    <source>
        <strain evidence="2 3">DSM 44445</strain>
    </source>
</reference>
<dbReference type="InterPro" id="IPR052897">
    <property type="entry name" value="Sec-Metab_Biosynth_Hydrolase"/>
</dbReference>
<evidence type="ECO:0000259" key="1">
    <source>
        <dbReference type="Pfam" id="PF12697"/>
    </source>
</evidence>
<dbReference type="InterPro" id="IPR000073">
    <property type="entry name" value="AB_hydrolase_1"/>
</dbReference>
<dbReference type="RefSeq" id="WP_040724451.1">
    <property type="nucleotide sequence ID" value="NZ_CAWPHS010000015.1"/>
</dbReference>
<dbReference type="PRINTS" id="PR00111">
    <property type="entry name" value="ABHYDROLASE"/>
</dbReference>
<dbReference type="InterPro" id="IPR029058">
    <property type="entry name" value="AB_hydrolase_fold"/>
</dbReference>
<dbReference type="PANTHER" id="PTHR37017:SF11">
    <property type="entry name" value="ESTERASE_LIPASE_THIOESTERASE DOMAIN-CONTAINING PROTEIN"/>
    <property type="match status" value="1"/>
</dbReference>
<dbReference type="GO" id="GO:0016787">
    <property type="term" value="F:hydrolase activity"/>
    <property type="evidence" value="ECO:0007669"/>
    <property type="project" value="UniProtKB-KW"/>
</dbReference>
<dbReference type="AlphaFoldDB" id="A0A7X6M035"/>
<protein>
    <submittedName>
        <fullName evidence="2">Alpha/beta hydrolase</fullName>
    </submittedName>
</protein>
<sequence>MSTYLLVHGAFHGGWVWQRVTPLLEAAGHRVLAPSLVGLGERAPLLGPDVGLDTHVDDLAELVVAEDLREMILVGHSYAGIVVTALADRLPRRIAHLVYVDTFVPRDGESVADIMPQMVAAFAAAAEATGEGWRVPPVTEPMGDGGLNGVTEEPDLSWLASMLTAQSLKTFQQPLTLRNPDELALIPVTHIHCSEGGEDFKAMRAAMPRTLPPADLPADRLKILPTGHDCMLTMPDEFATLLGELAAQRAPAS</sequence>
<dbReference type="Gene3D" id="3.40.50.1820">
    <property type="entry name" value="alpha/beta hydrolase"/>
    <property type="match status" value="1"/>
</dbReference>
<dbReference type="EMBL" id="JAAXPE010000022">
    <property type="protein sequence ID" value="NKY87825.1"/>
    <property type="molecule type" value="Genomic_DNA"/>
</dbReference>
<accession>A0A7X6M035</accession>
<keyword evidence="2" id="KW-0378">Hydrolase</keyword>
<proteinExistence type="predicted"/>
<dbReference type="Pfam" id="PF12697">
    <property type="entry name" value="Abhydrolase_6"/>
    <property type="match status" value="1"/>
</dbReference>
<organism evidence="2 3">
    <name type="scientific">Nocardia veterana</name>
    <dbReference type="NCBI Taxonomy" id="132249"/>
    <lineage>
        <taxon>Bacteria</taxon>
        <taxon>Bacillati</taxon>
        <taxon>Actinomycetota</taxon>
        <taxon>Actinomycetes</taxon>
        <taxon>Mycobacteriales</taxon>
        <taxon>Nocardiaceae</taxon>
        <taxon>Nocardia</taxon>
    </lineage>
</organism>
<dbReference type="PANTHER" id="PTHR37017">
    <property type="entry name" value="AB HYDROLASE-1 DOMAIN-CONTAINING PROTEIN-RELATED"/>
    <property type="match status" value="1"/>
</dbReference>
<feature type="domain" description="AB hydrolase-1" evidence="1">
    <location>
        <begin position="5"/>
        <end position="240"/>
    </location>
</feature>
<gene>
    <name evidence="2" type="ORF">HGA07_19590</name>
</gene>
<dbReference type="Proteomes" id="UP000523447">
    <property type="component" value="Unassembled WGS sequence"/>
</dbReference>
<evidence type="ECO:0000313" key="3">
    <source>
        <dbReference type="Proteomes" id="UP000523447"/>
    </source>
</evidence>